<dbReference type="InterPro" id="IPR028098">
    <property type="entry name" value="Glyco_trans_4-like_N"/>
</dbReference>
<sequence>MKVLFIVSTLKATGPTTQLYNLISNLDRSRFEPCVLTLSPEPADSRWKAFAALEVELLSLNLSRIQGIWKAKHGLRKVIDVLAPDIIHTQGIRADGLMSRSKSGIPWVMTARNFPPADYPTKFGKVKGGMMVKQHFSIMKRCKHLVTCSETIQKQFADVGISGQAIQNGVNLSATTGADGSVLKEYAKPIYVSVGSLIPRKNMSFIIKAFSSLPEKQRGSLVILGDGPQKEQLESLRVKGVILPGNVSNVADYLAGADYFVSASLSEGLPNTVLEALASGLPAILSNIQSHQEIADVASRACKLFSLSEGTTALQRAMLEAPRDFDDESREDAKNSAYDNFSAQKMSMHYQDLYNSIVVGEK</sequence>
<dbReference type="InterPro" id="IPR050194">
    <property type="entry name" value="Glycosyltransferase_grp1"/>
</dbReference>
<dbReference type="SUPFAM" id="SSF53756">
    <property type="entry name" value="UDP-Glycosyltransferase/glycogen phosphorylase"/>
    <property type="match status" value="1"/>
</dbReference>
<dbReference type="eggNOG" id="COG0438">
    <property type="taxonomic scope" value="Bacteria"/>
</dbReference>
<dbReference type="OrthoDB" id="9775208at2"/>
<dbReference type="Gene3D" id="3.40.50.2000">
    <property type="entry name" value="Glycogen Phosphorylase B"/>
    <property type="match status" value="2"/>
</dbReference>
<evidence type="ECO:0000313" key="3">
    <source>
        <dbReference type="Proteomes" id="UP000014115"/>
    </source>
</evidence>
<organism evidence="2 3">
    <name type="scientific">Idiomarina xiamenensis 10-D-4</name>
    <dbReference type="NCBI Taxonomy" id="740709"/>
    <lineage>
        <taxon>Bacteria</taxon>
        <taxon>Pseudomonadati</taxon>
        <taxon>Pseudomonadota</taxon>
        <taxon>Gammaproteobacteria</taxon>
        <taxon>Alteromonadales</taxon>
        <taxon>Idiomarinaceae</taxon>
        <taxon>Idiomarina</taxon>
    </lineage>
</organism>
<reference evidence="2 3" key="1">
    <citation type="journal article" date="2012" name="J. Bacteriol.">
        <title>Genome Sequence of Idiomarina xiamenensis Type Strain 10-D-4.</title>
        <authorList>
            <person name="Lai Q."/>
            <person name="Wang L."/>
            <person name="Wang W."/>
            <person name="Shao Z."/>
        </authorList>
    </citation>
    <scope>NUCLEOTIDE SEQUENCE [LARGE SCALE GENOMIC DNA]</scope>
    <source>
        <strain evidence="2 3">10-D-4</strain>
    </source>
</reference>
<feature type="domain" description="Glycosyltransferase subfamily 4-like N-terminal" evidence="1">
    <location>
        <begin position="14"/>
        <end position="173"/>
    </location>
</feature>
<dbReference type="PANTHER" id="PTHR45947">
    <property type="entry name" value="SULFOQUINOVOSYL TRANSFERASE SQD2"/>
    <property type="match status" value="1"/>
</dbReference>
<dbReference type="CDD" id="cd03811">
    <property type="entry name" value="GT4_GT28_WabH-like"/>
    <property type="match status" value="1"/>
</dbReference>
<dbReference type="PATRIC" id="fig|740709.3.peg.521"/>
<dbReference type="AlphaFoldDB" id="K2JNZ7"/>
<evidence type="ECO:0000259" key="1">
    <source>
        <dbReference type="Pfam" id="PF13439"/>
    </source>
</evidence>
<dbReference type="Proteomes" id="UP000014115">
    <property type="component" value="Unassembled WGS sequence"/>
</dbReference>
<accession>K2JNZ7</accession>
<dbReference type="GO" id="GO:0016757">
    <property type="term" value="F:glycosyltransferase activity"/>
    <property type="evidence" value="ECO:0007669"/>
    <property type="project" value="UniProtKB-ARBA"/>
</dbReference>
<dbReference type="STRING" id="740709.A10D4_02590"/>
<keyword evidence="3" id="KW-1185">Reference proteome</keyword>
<protein>
    <submittedName>
        <fullName evidence="2">Group 1 glycosyl transferase</fullName>
    </submittedName>
</protein>
<name>K2JNZ7_9GAMM</name>
<dbReference type="RefSeq" id="WP_008487543.1">
    <property type="nucleotide sequence ID" value="NZ_AMRG01000003.1"/>
</dbReference>
<dbReference type="EMBL" id="AMRG01000003">
    <property type="protein sequence ID" value="EKE85196.1"/>
    <property type="molecule type" value="Genomic_DNA"/>
</dbReference>
<evidence type="ECO:0000313" key="2">
    <source>
        <dbReference type="EMBL" id="EKE85196.1"/>
    </source>
</evidence>
<comment type="caution">
    <text evidence="2">The sequence shown here is derived from an EMBL/GenBank/DDBJ whole genome shotgun (WGS) entry which is preliminary data.</text>
</comment>
<gene>
    <name evidence="2" type="ORF">A10D4_02590</name>
</gene>
<dbReference type="Pfam" id="PF13439">
    <property type="entry name" value="Glyco_transf_4"/>
    <property type="match status" value="1"/>
</dbReference>
<dbReference type="PANTHER" id="PTHR45947:SF3">
    <property type="entry name" value="SULFOQUINOVOSYL TRANSFERASE SQD2"/>
    <property type="match status" value="1"/>
</dbReference>
<keyword evidence="2" id="KW-0808">Transferase</keyword>
<dbReference type="Pfam" id="PF13692">
    <property type="entry name" value="Glyco_trans_1_4"/>
    <property type="match status" value="1"/>
</dbReference>
<proteinExistence type="predicted"/>